<organism evidence="1 2">
    <name type="scientific">Heterorhabditis bacteriophora</name>
    <name type="common">Entomopathogenic nematode worm</name>
    <dbReference type="NCBI Taxonomy" id="37862"/>
    <lineage>
        <taxon>Eukaryota</taxon>
        <taxon>Metazoa</taxon>
        <taxon>Ecdysozoa</taxon>
        <taxon>Nematoda</taxon>
        <taxon>Chromadorea</taxon>
        <taxon>Rhabditida</taxon>
        <taxon>Rhabditina</taxon>
        <taxon>Rhabditomorpha</taxon>
        <taxon>Strongyloidea</taxon>
        <taxon>Heterorhabditidae</taxon>
        <taxon>Heterorhabditis</taxon>
    </lineage>
</organism>
<name>A0A1I7XHH2_HETBA</name>
<reference evidence="2" key="1">
    <citation type="submission" date="2016-11" db="UniProtKB">
        <authorList>
            <consortium name="WormBaseParasite"/>
        </authorList>
    </citation>
    <scope>IDENTIFICATION</scope>
</reference>
<dbReference type="WBParaSite" id="Hba_16945">
    <property type="protein sequence ID" value="Hba_16945"/>
    <property type="gene ID" value="Hba_16945"/>
</dbReference>
<keyword evidence="1" id="KW-1185">Reference proteome</keyword>
<protein>
    <submittedName>
        <fullName evidence="2">Uncharacterized protein</fullName>
    </submittedName>
</protein>
<evidence type="ECO:0000313" key="1">
    <source>
        <dbReference type="Proteomes" id="UP000095283"/>
    </source>
</evidence>
<sequence>MALNGKWIIDRNTSIPERNVEPRRVTIIFLLTNRTSNLMTNFNHELLLIYGARKKMYVLV</sequence>
<dbReference type="Proteomes" id="UP000095283">
    <property type="component" value="Unplaced"/>
</dbReference>
<proteinExistence type="predicted"/>
<evidence type="ECO:0000313" key="2">
    <source>
        <dbReference type="WBParaSite" id="Hba_16945"/>
    </source>
</evidence>
<accession>A0A1I7XHH2</accession>
<dbReference type="AlphaFoldDB" id="A0A1I7XHH2"/>